<reference evidence="5" key="2">
    <citation type="submission" date="2023-08" db="EMBL/GenBank/DDBJ databases">
        <title>Identification and characterization of horizontal gene transfer across gut microbiota members of farm animals based on homology search.</title>
        <authorList>
            <person name="Schwarzerova J."/>
            <person name="Nykrynova M."/>
            <person name="Jureckova K."/>
            <person name="Cejkova D."/>
            <person name="Rychlik I."/>
        </authorList>
    </citation>
    <scope>NUCLEOTIDE SEQUENCE</scope>
    <source>
        <strain evidence="5">ET15</strain>
    </source>
</reference>
<dbReference type="Gene3D" id="2.70.70.10">
    <property type="entry name" value="Glucose Permease (Domain IIA)"/>
    <property type="match status" value="1"/>
</dbReference>
<dbReference type="EC" id="3.4.-.-" evidence="5"/>
<sequence>MNKSILVILTSAFVPIVSFAQFNTIGDVASRPSIKTIKNPSEQTVAPKDSVLPSDTASAEIPDRMEEKEERLRTYLSVSFPLKKIQINSKFGMRMHPVYHKYIMHNGIDLHARHEDVLSMLPGKVLRVGYDSRSGKYVTVQTANYTVSYCHLSEQYVKTNDYLHAGEPLGLTGNTGASTGEHLHLTTKKDGKAFDPTILLNYVKNNK</sequence>
<accession>A0AAW7JIY1</accession>
<evidence type="ECO:0000313" key="5">
    <source>
        <dbReference type="EMBL" id="MDN0025804.1"/>
    </source>
</evidence>
<dbReference type="CDD" id="cd12797">
    <property type="entry name" value="M23_peptidase"/>
    <property type="match status" value="1"/>
</dbReference>
<evidence type="ECO:0000256" key="3">
    <source>
        <dbReference type="SAM" id="SignalP"/>
    </source>
</evidence>
<comment type="caution">
    <text evidence="5">The sequence shown here is derived from an EMBL/GenBank/DDBJ whole genome shotgun (WGS) entry which is preliminary data.</text>
</comment>
<dbReference type="InterPro" id="IPR050570">
    <property type="entry name" value="Cell_wall_metabolism_enzyme"/>
</dbReference>
<dbReference type="Pfam" id="PF01551">
    <property type="entry name" value="Peptidase_M23"/>
    <property type="match status" value="1"/>
</dbReference>
<feature type="chain" id="PRO_5043521453" evidence="3">
    <location>
        <begin position="21"/>
        <end position="207"/>
    </location>
</feature>
<dbReference type="PANTHER" id="PTHR21666:SF289">
    <property type="entry name" value="L-ALA--D-GLU ENDOPEPTIDASE"/>
    <property type="match status" value="1"/>
</dbReference>
<dbReference type="AlphaFoldDB" id="A0AAW7JIY1"/>
<feature type="signal peptide" evidence="3">
    <location>
        <begin position="1"/>
        <end position="20"/>
    </location>
</feature>
<name>A0AAW7JIY1_9BACT</name>
<dbReference type="SUPFAM" id="SSF51261">
    <property type="entry name" value="Duplicated hybrid motif"/>
    <property type="match status" value="1"/>
</dbReference>
<reference evidence="5" key="1">
    <citation type="submission" date="2023-06" db="EMBL/GenBank/DDBJ databases">
        <authorList>
            <person name="Zeman M."/>
            <person name="Kubasova T."/>
            <person name="Jahodarova E."/>
            <person name="Nykrynova M."/>
            <person name="Rychlik I."/>
        </authorList>
    </citation>
    <scope>NUCLEOTIDE SEQUENCE</scope>
    <source>
        <strain evidence="5">ET15</strain>
    </source>
</reference>
<dbReference type="InterPro" id="IPR011055">
    <property type="entry name" value="Dup_hybrid_motif"/>
</dbReference>
<dbReference type="PANTHER" id="PTHR21666">
    <property type="entry name" value="PEPTIDASE-RELATED"/>
    <property type="match status" value="1"/>
</dbReference>
<evidence type="ECO:0000259" key="4">
    <source>
        <dbReference type="Pfam" id="PF01551"/>
    </source>
</evidence>
<dbReference type="Proteomes" id="UP001168478">
    <property type="component" value="Unassembled WGS sequence"/>
</dbReference>
<keyword evidence="1 3" id="KW-0732">Signal</keyword>
<dbReference type="EMBL" id="JAUEIF010000009">
    <property type="protein sequence ID" value="MDN0025804.1"/>
    <property type="molecule type" value="Genomic_DNA"/>
</dbReference>
<dbReference type="InterPro" id="IPR016047">
    <property type="entry name" value="M23ase_b-sheet_dom"/>
</dbReference>
<keyword evidence="5" id="KW-0378">Hydrolase</keyword>
<feature type="region of interest" description="Disordered" evidence="2">
    <location>
        <begin position="39"/>
        <end position="58"/>
    </location>
</feature>
<evidence type="ECO:0000256" key="2">
    <source>
        <dbReference type="SAM" id="MobiDB-lite"/>
    </source>
</evidence>
<organism evidence="5 6">
    <name type="scientific">Leyella lascolaii</name>
    <dbReference type="NCBI Taxonomy" id="1776379"/>
    <lineage>
        <taxon>Bacteria</taxon>
        <taxon>Pseudomonadati</taxon>
        <taxon>Bacteroidota</taxon>
        <taxon>Bacteroidia</taxon>
        <taxon>Bacteroidales</taxon>
        <taxon>Prevotellaceae</taxon>
        <taxon>Leyella</taxon>
    </lineage>
</organism>
<evidence type="ECO:0000313" key="6">
    <source>
        <dbReference type="Proteomes" id="UP001168478"/>
    </source>
</evidence>
<gene>
    <name evidence="5" type="ORF">QVN84_09785</name>
</gene>
<proteinExistence type="predicted"/>
<dbReference type="RefSeq" id="WP_289836563.1">
    <property type="nucleotide sequence ID" value="NZ_JAUEIF010000009.1"/>
</dbReference>
<evidence type="ECO:0000256" key="1">
    <source>
        <dbReference type="ARBA" id="ARBA00022729"/>
    </source>
</evidence>
<dbReference type="GO" id="GO:0004222">
    <property type="term" value="F:metalloendopeptidase activity"/>
    <property type="evidence" value="ECO:0007669"/>
    <property type="project" value="TreeGrafter"/>
</dbReference>
<feature type="domain" description="M23ase beta-sheet core" evidence="4">
    <location>
        <begin position="104"/>
        <end position="196"/>
    </location>
</feature>
<protein>
    <submittedName>
        <fullName evidence="5">M23 family metallopeptidase</fullName>
        <ecNumber evidence="5">3.4.-.-</ecNumber>
    </submittedName>
</protein>